<evidence type="ECO:0000313" key="4">
    <source>
        <dbReference type="Proteomes" id="UP000568380"/>
    </source>
</evidence>
<evidence type="ECO:0000313" key="3">
    <source>
        <dbReference type="EMBL" id="MBB5084444.1"/>
    </source>
</evidence>
<keyword evidence="4" id="KW-1185">Reference proteome</keyword>
<dbReference type="Proteomes" id="UP000568380">
    <property type="component" value="Unassembled WGS sequence"/>
</dbReference>
<keyword evidence="2" id="KW-0812">Transmembrane</keyword>
<name>A0A7W8ELZ7_9ACTN</name>
<evidence type="ECO:0000256" key="2">
    <source>
        <dbReference type="SAM" id="Phobius"/>
    </source>
</evidence>
<reference evidence="3 4" key="1">
    <citation type="submission" date="2020-08" db="EMBL/GenBank/DDBJ databases">
        <title>Genomic Encyclopedia of Type Strains, Phase IV (KMG-IV): sequencing the most valuable type-strain genomes for metagenomic binning, comparative biology and taxonomic classification.</title>
        <authorList>
            <person name="Goeker M."/>
        </authorList>
    </citation>
    <scope>NUCLEOTIDE SEQUENCE [LARGE SCALE GENOMIC DNA]</scope>
    <source>
        <strain evidence="3 4">DSM 45385</strain>
    </source>
</reference>
<comment type="caution">
    <text evidence="3">The sequence shown here is derived from an EMBL/GenBank/DDBJ whole genome shotgun (WGS) entry which is preliminary data.</text>
</comment>
<proteinExistence type="predicted"/>
<accession>A0A7W8ELZ7</accession>
<organism evidence="3 4">
    <name type="scientific">Nonomuraea endophytica</name>
    <dbReference type="NCBI Taxonomy" id="714136"/>
    <lineage>
        <taxon>Bacteria</taxon>
        <taxon>Bacillati</taxon>
        <taxon>Actinomycetota</taxon>
        <taxon>Actinomycetes</taxon>
        <taxon>Streptosporangiales</taxon>
        <taxon>Streptosporangiaceae</taxon>
        <taxon>Nonomuraea</taxon>
    </lineage>
</organism>
<dbReference type="InterPro" id="IPR029050">
    <property type="entry name" value="Immunoprotect_excell_Ig-like"/>
</dbReference>
<keyword evidence="2" id="KW-1133">Transmembrane helix</keyword>
<dbReference type="EMBL" id="JACHIN010000023">
    <property type="protein sequence ID" value="MBB5084444.1"/>
    <property type="molecule type" value="Genomic_DNA"/>
</dbReference>
<evidence type="ECO:0008006" key="5">
    <source>
        <dbReference type="Google" id="ProtNLM"/>
    </source>
</evidence>
<gene>
    <name evidence="3" type="ORF">HNR40_009953</name>
</gene>
<protein>
    <recommendedName>
        <fullName evidence="5">DUF4352 domain-containing protein</fullName>
    </recommendedName>
</protein>
<dbReference type="AlphaFoldDB" id="A0A7W8ELZ7"/>
<evidence type="ECO:0000256" key="1">
    <source>
        <dbReference type="ARBA" id="ARBA00022729"/>
    </source>
</evidence>
<keyword evidence="1" id="KW-0732">Signal</keyword>
<feature type="transmembrane region" description="Helical" evidence="2">
    <location>
        <begin position="20"/>
        <end position="42"/>
    </location>
</feature>
<keyword evidence="2" id="KW-0472">Membrane</keyword>
<sequence length="212" mass="23348">MSSPSPEASTETSPRGRAWMWFAGLAAVILLPLAVAWPLGGLADAGKNEPPRTALGQKLTGNRFQLVPKKAAYTTSDPNPSPFGEPDKGRYVVLDLDVTNVSRFPASLSDMAARFAIRLDGKPLDQIMSIKDQLIMRPGDNRGSLLNPGMPETVRLSWEVAADAPDPRRLSVAVHDEDYQPSWSLLGYYSGTSLWYRQDDPRWILDTPLERA</sequence>
<dbReference type="Gene3D" id="2.60.40.1240">
    <property type="match status" value="1"/>
</dbReference>
<dbReference type="RefSeq" id="WP_184974417.1">
    <property type="nucleotide sequence ID" value="NZ_JACHIN010000023.1"/>
</dbReference>